<accession>A0A0F8WQL2</accession>
<dbReference type="EMBL" id="LAZR01067921">
    <property type="protein sequence ID" value="KKK50630.1"/>
    <property type="molecule type" value="Genomic_DNA"/>
</dbReference>
<proteinExistence type="predicted"/>
<reference evidence="1" key="1">
    <citation type="journal article" date="2015" name="Nature">
        <title>Complex archaea that bridge the gap between prokaryotes and eukaryotes.</title>
        <authorList>
            <person name="Spang A."/>
            <person name="Saw J.H."/>
            <person name="Jorgensen S.L."/>
            <person name="Zaremba-Niedzwiedzka K."/>
            <person name="Martijn J."/>
            <person name="Lind A.E."/>
            <person name="van Eijk R."/>
            <person name="Schleper C."/>
            <person name="Guy L."/>
            <person name="Ettema T.J."/>
        </authorList>
    </citation>
    <scope>NUCLEOTIDE SEQUENCE</scope>
</reference>
<dbReference type="AlphaFoldDB" id="A0A0F8WQL2"/>
<evidence type="ECO:0000313" key="1">
    <source>
        <dbReference type="EMBL" id="KKK50630.1"/>
    </source>
</evidence>
<comment type="caution">
    <text evidence="1">The sequence shown here is derived from an EMBL/GenBank/DDBJ whole genome shotgun (WGS) entry which is preliminary data.</text>
</comment>
<organism evidence="1">
    <name type="scientific">marine sediment metagenome</name>
    <dbReference type="NCBI Taxonomy" id="412755"/>
    <lineage>
        <taxon>unclassified sequences</taxon>
        <taxon>metagenomes</taxon>
        <taxon>ecological metagenomes</taxon>
    </lineage>
</organism>
<name>A0A0F8WQL2_9ZZZZ</name>
<gene>
    <name evidence="1" type="ORF">LCGC14_3123090</name>
</gene>
<sequence length="71" mass="8072">MLRVLKFYQRGYRIPLDSLGAVIARCVTGIDFEKIDSTEENYAFVLTGLLREVDPLVDPEHISHLPATPDR</sequence>
<protein>
    <submittedName>
        <fullName evidence="1">Uncharacterized protein</fullName>
    </submittedName>
</protein>